<evidence type="ECO:0000313" key="2">
    <source>
        <dbReference type="EMBL" id="EDL98019.1"/>
    </source>
</evidence>
<dbReference type="EMBL" id="CH473996">
    <property type="protein sequence ID" value="EDL98019.1"/>
    <property type="molecule type" value="Genomic_DNA"/>
</dbReference>
<dbReference type="Proteomes" id="UP000234681">
    <property type="component" value="Chromosome 14"/>
</dbReference>
<keyword evidence="1" id="KW-1133">Transmembrane helix</keyword>
<reference evidence="3" key="1">
    <citation type="submission" date="2005-09" db="EMBL/GenBank/DDBJ databases">
        <authorList>
            <person name="Mural R.J."/>
            <person name="Li P.W."/>
            <person name="Adams M.D."/>
            <person name="Amanatides P.G."/>
            <person name="Baden-Tillson H."/>
            <person name="Barnstead M."/>
            <person name="Chin S.H."/>
            <person name="Dew I."/>
            <person name="Evans C.A."/>
            <person name="Ferriera S."/>
            <person name="Flanigan M."/>
            <person name="Fosler C."/>
            <person name="Glodek A."/>
            <person name="Gu Z."/>
            <person name="Holt R.A."/>
            <person name="Jennings D."/>
            <person name="Kraft C.L."/>
            <person name="Lu F."/>
            <person name="Nguyen T."/>
            <person name="Nusskern D.R."/>
            <person name="Pfannkoch C.M."/>
            <person name="Sitter C."/>
            <person name="Sutton G.G."/>
            <person name="Venter J.C."/>
            <person name="Wang Z."/>
            <person name="Woodage T."/>
            <person name="Zheng X.H."/>
            <person name="Zhong F."/>
        </authorList>
    </citation>
    <scope>NUCLEOTIDE SEQUENCE [LARGE SCALE GENOMIC DNA]</scope>
    <source>
        <strain>BN</strain>
        <strain evidence="3">Sprague-Dawley</strain>
    </source>
</reference>
<sequence>MPCPHPPLLLAQASEHSVSAVIYSRINMISCAFLTILLFSVVSPHLVCVFLFKELRAMPVPNKYLLDFFFK</sequence>
<evidence type="ECO:0000256" key="1">
    <source>
        <dbReference type="SAM" id="Phobius"/>
    </source>
</evidence>
<accession>A6JQA2</accession>
<feature type="transmembrane region" description="Helical" evidence="1">
    <location>
        <begin position="26"/>
        <end position="52"/>
    </location>
</feature>
<organism evidence="2 3">
    <name type="scientific">Rattus norvegicus</name>
    <name type="common">Rat</name>
    <dbReference type="NCBI Taxonomy" id="10116"/>
    <lineage>
        <taxon>Eukaryota</taxon>
        <taxon>Metazoa</taxon>
        <taxon>Chordata</taxon>
        <taxon>Craniata</taxon>
        <taxon>Vertebrata</taxon>
        <taxon>Euteleostomi</taxon>
        <taxon>Mammalia</taxon>
        <taxon>Eutheria</taxon>
        <taxon>Euarchontoglires</taxon>
        <taxon>Glires</taxon>
        <taxon>Rodentia</taxon>
        <taxon>Myomorpha</taxon>
        <taxon>Muroidea</taxon>
        <taxon>Muridae</taxon>
        <taxon>Murinae</taxon>
        <taxon>Rattus</taxon>
    </lineage>
</organism>
<dbReference type="AlphaFoldDB" id="A6JQA2"/>
<gene>
    <name evidence="2" type="ORF">rCG_23178</name>
</gene>
<keyword evidence="1" id="KW-0472">Membrane</keyword>
<proteinExistence type="predicted"/>
<evidence type="ECO:0000313" key="3">
    <source>
        <dbReference type="Proteomes" id="UP000234681"/>
    </source>
</evidence>
<protein>
    <submittedName>
        <fullName evidence="2">RCG23178</fullName>
    </submittedName>
</protein>
<name>A6JQA2_RAT</name>
<keyword evidence="1" id="KW-0812">Transmembrane</keyword>